<dbReference type="EMBL" id="BAET01000033">
    <property type="protein sequence ID" value="GAB56995.1"/>
    <property type="molecule type" value="Genomic_DNA"/>
</dbReference>
<dbReference type="InterPro" id="IPR029479">
    <property type="entry name" value="Nitroreductase"/>
</dbReference>
<dbReference type="CDD" id="cd02062">
    <property type="entry name" value="Nitro_FMN_reductase"/>
    <property type="match status" value="1"/>
</dbReference>
<proteinExistence type="inferred from homology"/>
<accession>H5TF68</accession>
<dbReference type="PANTHER" id="PTHR43673">
    <property type="entry name" value="NAD(P)H NITROREDUCTASE YDGI-RELATED"/>
    <property type="match status" value="1"/>
</dbReference>
<gene>
    <name evidence="4" type="ORF">GPUN_2881</name>
</gene>
<evidence type="ECO:0000256" key="1">
    <source>
        <dbReference type="ARBA" id="ARBA00007118"/>
    </source>
</evidence>
<evidence type="ECO:0000259" key="3">
    <source>
        <dbReference type="Pfam" id="PF00881"/>
    </source>
</evidence>
<dbReference type="Pfam" id="PF00881">
    <property type="entry name" value="Nitroreductase"/>
    <property type="match status" value="2"/>
</dbReference>
<dbReference type="InterPro" id="IPR000415">
    <property type="entry name" value="Nitroreductase-like"/>
</dbReference>
<keyword evidence="2" id="KW-0560">Oxidoreductase</keyword>
<protein>
    <submittedName>
        <fullName evidence="4">Nitroreductase family protein</fullName>
    </submittedName>
</protein>
<dbReference type="PANTHER" id="PTHR43673:SF10">
    <property type="entry name" value="NADH DEHYDROGENASE_NAD(P)H NITROREDUCTASE XCC3605-RELATED"/>
    <property type="match status" value="1"/>
</dbReference>
<dbReference type="SUPFAM" id="SSF55469">
    <property type="entry name" value="FMN-dependent nitroreductase-like"/>
    <property type="match status" value="1"/>
</dbReference>
<dbReference type="GO" id="GO:0016491">
    <property type="term" value="F:oxidoreductase activity"/>
    <property type="evidence" value="ECO:0007669"/>
    <property type="project" value="UniProtKB-KW"/>
</dbReference>
<comment type="caution">
    <text evidence="4">The sequence shown here is derived from an EMBL/GenBank/DDBJ whole genome shotgun (WGS) entry which is preliminary data.</text>
</comment>
<organism evidence="4 5">
    <name type="scientific">Glaciecola punicea ACAM 611</name>
    <dbReference type="NCBI Taxonomy" id="1121923"/>
    <lineage>
        <taxon>Bacteria</taxon>
        <taxon>Pseudomonadati</taxon>
        <taxon>Pseudomonadota</taxon>
        <taxon>Gammaproteobacteria</taxon>
        <taxon>Alteromonadales</taxon>
        <taxon>Alteromonadaceae</taxon>
        <taxon>Glaciecola</taxon>
    </lineage>
</organism>
<evidence type="ECO:0000313" key="5">
    <source>
        <dbReference type="Proteomes" id="UP000053586"/>
    </source>
</evidence>
<dbReference type="Proteomes" id="UP000053586">
    <property type="component" value="Unassembled WGS sequence"/>
</dbReference>
<keyword evidence="5" id="KW-1185">Reference proteome</keyword>
<name>H5TF68_9ALTE</name>
<feature type="domain" description="Nitroreductase" evidence="3">
    <location>
        <begin position="162"/>
        <end position="246"/>
    </location>
</feature>
<dbReference type="RefSeq" id="WP_006007712.1">
    <property type="nucleotide sequence ID" value="NZ_BAET01000033.1"/>
</dbReference>
<dbReference type="Gene3D" id="3.40.109.10">
    <property type="entry name" value="NADH Oxidase"/>
    <property type="match status" value="1"/>
</dbReference>
<feature type="domain" description="Nitroreductase" evidence="3">
    <location>
        <begin position="103"/>
        <end position="155"/>
    </location>
</feature>
<reference evidence="4 5" key="1">
    <citation type="journal article" date="2012" name="J. Bacteriol.">
        <title>Genome sequence of proteorhodopsin-containing sea ice bacterium Glaciecola punicea ACAM 611T.</title>
        <authorList>
            <person name="Qin Q.-L."/>
            <person name="Xie B.-B."/>
            <person name="Shu Y.-L."/>
            <person name="Rong J.-C."/>
            <person name="Zhao D.-L."/>
            <person name="Zhang X.-Y."/>
            <person name="Chen X.-L."/>
            <person name="Zhou B.-C."/>
            <person name="Zhanga Y.-Z."/>
        </authorList>
    </citation>
    <scope>NUCLEOTIDE SEQUENCE [LARGE SCALE GENOMIC DNA]</scope>
    <source>
        <strain evidence="4 5">ACAM 611</strain>
    </source>
</reference>
<sequence length="268" mass="29966">MQPRHPVFAEAYILETVICYHKAIMTPGLCIEEKKWATDVLKEYFSVVIHTKVIAKAKALFEAAIESEDLKASAVSQQSIPRDRSSYPELDIATEQLEALFLRRRSVRWYLPKPVPQKKIIEAVNLASLAPSACNRQPYEFYVVNDMQRAPIIAKCAMGTTGFADNLPCIVVVVGNLDAYPAERDRHCIYIDGSLAAMQFMLAIETLGLATCPINWPDIEARERQLAKELSLSVDQRPVMLIAVGYADPDGGVPFSQKKNNTLLIRNV</sequence>
<dbReference type="eggNOG" id="COG0778">
    <property type="taxonomic scope" value="Bacteria"/>
</dbReference>
<comment type="similarity">
    <text evidence="1">Belongs to the nitroreductase family.</text>
</comment>
<dbReference type="AlphaFoldDB" id="H5TF68"/>
<reference evidence="4 5" key="2">
    <citation type="journal article" date="2017" name="Antonie Van Leeuwenhoek">
        <title>Rhizobium rhizosphaerae sp. nov., a novel species isolated from rice rhizosphere.</title>
        <authorList>
            <person name="Zhao J.J."/>
            <person name="Zhang J."/>
            <person name="Zhang R.J."/>
            <person name="Zhang C.W."/>
            <person name="Yin H.Q."/>
            <person name="Zhang X.X."/>
        </authorList>
    </citation>
    <scope>NUCLEOTIDE SEQUENCE [LARGE SCALE GENOMIC DNA]</scope>
    <source>
        <strain evidence="4 5">ACAM 611</strain>
    </source>
</reference>
<evidence type="ECO:0000313" key="4">
    <source>
        <dbReference type="EMBL" id="GAB56995.1"/>
    </source>
</evidence>
<evidence type="ECO:0000256" key="2">
    <source>
        <dbReference type="ARBA" id="ARBA00023002"/>
    </source>
</evidence>